<dbReference type="EMBL" id="ONZQ02000011">
    <property type="protein sequence ID" value="SPO04844.1"/>
    <property type="molecule type" value="Genomic_DNA"/>
</dbReference>
<comment type="caution">
    <text evidence="3">The sequence shown here is derived from an EMBL/GenBank/DDBJ whole genome shotgun (WGS) entry which is preliminary data.</text>
</comment>
<protein>
    <submittedName>
        <fullName evidence="3">Uncharacterized protein</fullName>
    </submittedName>
</protein>
<sequence>MDQDSHYATASDIITYIGVPLAVLGVLPILYNTVATLTALSKIKRMLRHSQLKALTRGDVVNRVIEVELPRYAVTPLDRFEHRDEYWSLSRCPSSIPGGSWTTFNWRTNAIGNKTQRVEYADQLRQPQVEVAFDELVSYLMDLGAVPDAQGWKLLRTTGLWTPVGCALMRSPDGRQKALTLAPLDDSDGNLSLAVNWSSHWTTRSHTSLPPYWIKIPAPILPKPDKDPEPSSSSSHGNNEPAENNEPSSSPSEAAKGDGKKKSSPSDSADSIQKEGELNARRAIACHVSDGGLLTAYPTDDKGAIASSDSLYIDHLRISSASTVGMWFASAATAFGTSSRTVLWGYKIPEDILAFSRKESVPCGVLEMLGVVDDSETPEWETKYDNMSERLDKQVRASAERAKAMMRENQMPPEQRAQAIRERVQKEGLEQMYALKDRMREEQKRKESRTVDALQSAKWQATKVSGFILRWLQVNHHVDESLSVREIAGRMLHRMILEGRYATDLCAMLDRWKVWCDNGGMRKSDFEALVEDKVLFAEATLLVSVIRDTGSETQSSIVLDLQECLRLWQKVRLG</sequence>
<evidence type="ECO:0000313" key="4">
    <source>
        <dbReference type="Proteomes" id="UP001187682"/>
    </source>
</evidence>
<dbReference type="Proteomes" id="UP001187682">
    <property type="component" value="Unassembled WGS sequence"/>
</dbReference>
<feature type="region of interest" description="Disordered" evidence="1">
    <location>
        <begin position="220"/>
        <end position="275"/>
    </location>
</feature>
<organism evidence="3 4">
    <name type="scientific">Cephalotrichum gorgonifer</name>
    <dbReference type="NCBI Taxonomy" id="2041049"/>
    <lineage>
        <taxon>Eukaryota</taxon>
        <taxon>Fungi</taxon>
        <taxon>Dikarya</taxon>
        <taxon>Ascomycota</taxon>
        <taxon>Pezizomycotina</taxon>
        <taxon>Sordariomycetes</taxon>
        <taxon>Hypocreomycetidae</taxon>
        <taxon>Microascales</taxon>
        <taxon>Microascaceae</taxon>
        <taxon>Cephalotrichum</taxon>
    </lineage>
</organism>
<feature type="compositionally biased region" description="Low complexity" evidence="1">
    <location>
        <begin position="230"/>
        <end position="254"/>
    </location>
</feature>
<evidence type="ECO:0000313" key="3">
    <source>
        <dbReference type="EMBL" id="SPO04844.1"/>
    </source>
</evidence>
<gene>
    <name evidence="3" type="ORF">DNG_07529</name>
</gene>
<proteinExistence type="predicted"/>
<keyword evidence="2" id="KW-0472">Membrane</keyword>
<feature type="transmembrane region" description="Helical" evidence="2">
    <location>
        <begin position="13"/>
        <end position="40"/>
    </location>
</feature>
<keyword evidence="4" id="KW-1185">Reference proteome</keyword>
<evidence type="ECO:0000256" key="2">
    <source>
        <dbReference type="SAM" id="Phobius"/>
    </source>
</evidence>
<keyword evidence="2" id="KW-1133">Transmembrane helix</keyword>
<evidence type="ECO:0000256" key="1">
    <source>
        <dbReference type="SAM" id="MobiDB-lite"/>
    </source>
</evidence>
<reference evidence="3" key="1">
    <citation type="submission" date="2018-03" db="EMBL/GenBank/DDBJ databases">
        <authorList>
            <person name="Guldener U."/>
        </authorList>
    </citation>
    <scope>NUCLEOTIDE SEQUENCE</scope>
</reference>
<name>A0AAE8SXK2_9PEZI</name>
<keyword evidence="2" id="KW-0812">Transmembrane</keyword>
<dbReference type="AlphaFoldDB" id="A0AAE8SXK2"/>
<accession>A0AAE8SXK2</accession>